<sequence length="46" mass="5187">MFYFEITVFSLGCFAELSLLFFETVSAFSNWLRGVLLKGGIFCPGK</sequence>
<organism evidence="1 2">
    <name type="scientific">Acetobacter pasteurianus (strain NBRC 105184 / IFO 3283-01)</name>
    <dbReference type="NCBI Taxonomy" id="634452"/>
    <lineage>
        <taxon>Bacteria</taxon>
        <taxon>Pseudomonadati</taxon>
        <taxon>Pseudomonadota</taxon>
        <taxon>Alphaproteobacteria</taxon>
        <taxon>Acetobacterales</taxon>
        <taxon>Acetobacteraceae</taxon>
        <taxon>Acetobacter</taxon>
    </lineage>
</organism>
<dbReference type="EMBL" id="AP011121">
    <property type="protein sequence ID" value="BAI00263.1"/>
    <property type="molecule type" value="Genomic_DNA"/>
</dbReference>
<dbReference type="HOGENOM" id="CLU_3178875_0_0_5"/>
<name>C7JE79_ACEP3</name>
<gene>
    <name evidence="1" type="ordered locus">APA01_21480</name>
</gene>
<dbReference type="STRING" id="634452.APA01_21480"/>
<accession>C7JE79</accession>
<evidence type="ECO:0000313" key="1">
    <source>
        <dbReference type="EMBL" id="BAI00263.1"/>
    </source>
</evidence>
<proteinExistence type="predicted"/>
<protein>
    <submittedName>
        <fullName evidence="1">Uncharacterized protein</fullName>
    </submittedName>
</protein>
<dbReference type="KEGG" id="apt:APA01_21480"/>
<dbReference type="AlphaFoldDB" id="C7JE79"/>
<reference evidence="1 2" key="1">
    <citation type="journal article" date="2009" name="Nucleic Acids Res.">
        <title>Whole-genome analyses reveal genetic instability of Acetobacter pasteurianus.</title>
        <authorList>
            <person name="Azuma Y."/>
            <person name="Hosoyama A."/>
            <person name="Matsutani M."/>
            <person name="Furuya N."/>
            <person name="Horikawa H."/>
            <person name="Harada T."/>
            <person name="Hirakawa H."/>
            <person name="Kuhara S."/>
            <person name="Matsushita K."/>
            <person name="Fujita N."/>
            <person name="Shirai M."/>
        </authorList>
    </citation>
    <scope>NUCLEOTIDE SEQUENCE [LARGE SCALE GENOMIC DNA]</scope>
    <source>
        <strain evidence="2">NBRC 105184 / IFO 3283-01</strain>
    </source>
</reference>
<evidence type="ECO:0000313" key="2">
    <source>
        <dbReference type="Proteomes" id="UP000000948"/>
    </source>
</evidence>
<dbReference type="Proteomes" id="UP000000948">
    <property type="component" value="Chromosome"/>
</dbReference>